<reference evidence="1 2" key="1">
    <citation type="journal article" date="2013" name="Curr. Biol.">
        <title>The Genome of the Foraminiferan Reticulomyxa filosa.</title>
        <authorList>
            <person name="Glockner G."/>
            <person name="Hulsmann N."/>
            <person name="Schleicher M."/>
            <person name="Noegel A.A."/>
            <person name="Eichinger L."/>
            <person name="Gallinger C."/>
            <person name="Pawlowski J."/>
            <person name="Sierra R."/>
            <person name="Euteneuer U."/>
            <person name="Pillet L."/>
            <person name="Moustafa A."/>
            <person name="Platzer M."/>
            <person name="Groth M."/>
            <person name="Szafranski K."/>
            <person name="Schliwa M."/>
        </authorList>
    </citation>
    <scope>NUCLEOTIDE SEQUENCE [LARGE SCALE GENOMIC DNA]</scope>
</reference>
<sequence length="125" mass="14860">MITQKKITNFIVRLIKFWLSQLKKAKTKKKPINPQNVSFVCLFCFFLFFCGHCWQLQQQNKPKNKIIENITKKKKKDLNVSDRKKNKTTQARRCANLTIAKIIKRKKNKRQNGTKKIQATIKMLH</sequence>
<accession>X6NYZ0</accession>
<gene>
    <name evidence="1" type="ORF">RFI_06629</name>
</gene>
<evidence type="ECO:0000313" key="2">
    <source>
        <dbReference type="Proteomes" id="UP000023152"/>
    </source>
</evidence>
<proteinExistence type="predicted"/>
<organism evidence="1 2">
    <name type="scientific">Reticulomyxa filosa</name>
    <dbReference type="NCBI Taxonomy" id="46433"/>
    <lineage>
        <taxon>Eukaryota</taxon>
        <taxon>Sar</taxon>
        <taxon>Rhizaria</taxon>
        <taxon>Retaria</taxon>
        <taxon>Foraminifera</taxon>
        <taxon>Monothalamids</taxon>
        <taxon>Reticulomyxidae</taxon>
        <taxon>Reticulomyxa</taxon>
    </lineage>
</organism>
<evidence type="ECO:0000313" key="1">
    <source>
        <dbReference type="EMBL" id="ETO30492.1"/>
    </source>
</evidence>
<protein>
    <submittedName>
        <fullName evidence="1">Uncharacterized protein</fullName>
    </submittedName>
</protein>
<dbReference type="Proteomes" id="UP000023152">
    <property type="component" value="Unassembled WGS sequence"/>
</dbReference>
<keyword evidence="2" id="KW-1185">Reference proteome</keyword>
<dbReference type="AlphaFoldDB" id="X6NYZ0"/>
<name>X6NYZ0_RETFI</name>
<dbReference type="EMBL" id="ASPP01005449">
    <property type="protein sequence ID" value="ETO30492.1"/>
    <property type="molecule type" value="Genomic_DNA"/>
</dbReference>
<comment type="caution">
    <text evidence="1">The sequence shown here is derived from an EMBL/GenBank/DDBJ whole genome shotgun (WGS) entry which is preliminary data.</text>
</comment>